<organism evidence="2 3">
    <name type="scientific">Strongylocentrotus purpuratus</name>
    <name type="common">Purple sea urchin</name>
    <dbReference type="NCBI Taxonomy" id="7668"/>
    <lineage>
        <taxon>Eukaryota</taxon>
        <taxon>Metazoa</taxon>
        <taxon>Echinodermata</taxon>
        <taxon>Eleutherozoa</taxon>
        <taxon>Echinozoa</taxon>
        <taxon>Echinoidea</taxon>
        <taxon>Euechinoidea</taxon>
        <taxon>Echinacea</taxon>
        <taxon>Camarodonta</taxon>
        <taxon>Echinidea</taxon>
        <taxon>Strongylocentrotidae</taxon>
        <taxon>Strongylocentrotus</taxon>
    </lineage>
</organism>
<feature type="signal peptide" evidence="1">
    <location>
        <begin position="1"/>
        <end position="20"/>
    </location>
</feature>
<reference evidence="3" key="1">
    <citation type="submission" date="2015-02" db="EMBL/GenBank/DDBJ databases">
        <title>Genome sequencing for Strongylocentrotus purpuratus.</title>
        <authorList>
            <person name="Murali S."/>
            <person name="Liu Y."/>
            <person name="Vee V."/>
            <person name="English A."/>
            <person name="Wang M."/>
            <person name="Skinner E."/>
            <person name="Han Y."/>
            <person name="Muzny D.M."/>
            <person name="Worley K.C."/>
            <person name="Gibbs R.A."/>
        </authorList>
    </citation>
    <scope>NUCLEOTIDE SEQUENCE</scope>
</reference>
<evidence type="ECO:0000313" key="3">
    <source>
        <dbReference type="Proteomes" id="UP000007110"/>
    </source>
</evidence>
<proteinExistence type="predicted"/>
<protein>
    <submittedName>
        <fullName evidence="2">Uncharacterized protein</fullName>
    </submittedName>
</protein>
<accession>A0A7M7NLF1</accession>
<reference evidence="2" key="2">
    <citation type="submission" date="2021-01" db="UniProtKB">
        <authorList>
            <consortium name="EnsemblMetazoa"/>
        </authorList>
    </citation>
    <scope>IDENTIFICATION</scope>
</reference>
<dbReference type="InParanoid" id="A0A7M7NLF1"/>
<keyword evidence="3" id="KW-1185">Reference proteome</keyword>
<keyword evidence="1" id="KW-0732">Signal</keyword>
<dbReference type="AlphaFoldDB" id="A0A7M7NLF1"/>
<evidence type="ECO:0000313" key="2">
    <source>
        <dbReference type="EnsemblMetazoa" id="XP_030838253"/>
    </source>
</evidence>
<dbReference type="RefSeq" id="XP_030838253.1">
    <property type="nucleotide sequence ID" value="XM_030982393.1"/>
</dbReference>
<sequence length="123" mass="13586">MMIKVGLVLCAIVATSMVCAKNFEEQDALDALLNMMLSEEVASPDDVALQSWFKRAVHKVRHAVDKVGHAVKKVADIGRVVCPHLSPEEARVKILTAFPEMREEDLSEENVREICDGVDALGR</sequence>
<dbReference type="GeneID" id="115922773"/>
<feature type="chain" id="PRO_5029907745" evidence="1">
    <location>
        <begin position="21"/>
        <end position="123"/>
    </location>
</feature>
<evidence type="ECO:0000256" key="1">
    <source>
        <dbReference type="SAM" id="SignalP"/>
    </source>
</evidence>
<dbReference type="Proteomes" id="UP000007110">
    <property type="component" value="Unassembled WGS sequence"/>
</dbReference>
<dbReference type="EnsemblMetazoa" id="XM_030982393">
    <property type="protein sequence ID" value="XP_030838253"/>
    <property type="gene ID" value="LOC115922773"/>
</dbReference>
<name>A0A7M7NLF1_STRPU</name>
<dbReference type="KEGG" id="spu:115922773"/>